<dbReference type="Gene3D" id="1.25.40.20">
    <property type="entry name" value="Ankyrin repeat-containing domain"/>
    <property type="match status" value="1"/>
</dbReference>
<dbReference type="Pfam" id="PF12796">
    <property type="entry name" value="Ank_2"/>
    <property type="match status" value="1"/>
</dbReference>
<gene>
    <name evidence="4" type="ORF">HO173_005179</name>
</gene>
<dbReference type="OrthoDB" id="7464126at2759"/>
<keyword evidence="2 3" id="KW-0040">ANK repeat</keyword>
<comment type="caution">
    <text evidence="4">The sequence shown here is derived from an EMBL/GenBank/DDBJ whole genome shotgun (WGS) entry which is preliminary data.</text>
</comment>
<dbReference type="Proteomes" id="UP000578531">
    <property type="component" value="Unassembled WGS sequence"/>
</dbReference>
<dbReference type="PROSITE" id="PS50297">
    <property type="entry name" value="ANK_REP_REGION"/>
    <property type="match status" value="1"/>
</dbReference>
<accession>A0A8H6L5Y8</accession>
<keyword evidence="5" id="KW-1185">Reference proteome</keyword>
<dbReference type="AlphaFoldDB" id="A0A8H6L5Y8"/>
<evidence type="ECO:0000256" key="1">
    <source>
        <dbReference type="ARBA" id="ARBA00022737"/>
    </source>
</evidence>
<feature type="repeat" description="ANK" evidence="3">
    <location>
        <begin position="331"/>
        <end position="363"/>
    </location>
</feature>
<evidence type="ECO:0000256" key="2">
    <source>
        <dbReference type="ARBA" id="ARBA00023043"/>
    </source>
</evidence>
<keyword evidence="1" id="KW-0677">Repeat</keyword>
<dbReference type="RefSeq" id="XP_037166221.1">
    <property type="nucleotide sequence ID" value="XM_037307097.1"/>
</dbReference>
<dbReference type="PANTHER" id="PTHR24189">
    <property type="entry name" value="MYOTROPHIN"/>
    <property type="match status" value="1"/>
</dbReference>
<organism evidence="4 5">
    <name type="scientific">Letharia columbiana</name>
    <dbReference type="NCBI Taxonomy" id="112416"/>
    <lineage>
        <taxon>Eukaryota</taxon>
        <taxon>Fungi</taxon>
        <taxon>Dikarya</taxon>
        <taxon>Ascomycota</taxon>
        <taxon>Pezizomycotina</taxon>
        <taxon>Lecanoromycetes</taxon>
        <taxon>OSLEUM clade</taxon>
        <taxon>Lecanoromycetidae</taxon>
        <taxon>Lecanorales</taxon>
        <taxon>Lecanorineae</taxon>
        <taxon>Parmeliaceae</taxon>
        <taxon>Letharia</taxon>
    </lineage>
</organism>
<dbReference type="InterPro" id="IPR036770">
    <property type="entry name" value="Ankyrin_rpt-contain_sf"/>
</dbReference>
<dbReference type="SUPFAM" id="SSF48403">
    <property type="entry name" value="Ankyrin repeat"/>
    <property type="match status" value="1"/>
</dbReference>
<dbReference type="SMART" id="SM00248">
    <property type="entry name" value="ANK"/>
    <property type="match status" value="1"/>
</dbReference>
<evidence type="ECO:0000256" key="3">
    <source>
        <dbReference type="PROSITE-ProRule" id="PRU00023"/>
    </source>
</evidence>
<evidence type="ECO:0000313" key="4">
    <source>
        <dbReference type="EMBL" id="KAF6236888.1"/>
    </source>
</evidence>
<dbReference type="PROSITE" id="PS50088">
    <property type="entry name" value="ANK_REPEAT"/>
    <property type="match status" value="1"/>
</dbReference>
<sequence length="525" mass="60832">MSKRKTSAETEGKRFLHVCGNLVVFHERDNTVRLAHHTVGQFLDEQKSHHSQTDVRIGKICLTYLGFSDFETQVISVEKNQDHFGAQPSRQAGFPLVPQVLGLGNGVYDFRLGLHNRNNTRSIPDVNYDELMRRYGKRPLPESLTRKYCLLDYVIENWIWHAKEFDTHTLESWSKFEEMVFYKALPFDFKPWHSREGPSNLPHLTMYLWALENNHLPLLLLLRDLSGHRCLRPYLQYRTLCWDQVPPHLLTRSARVTAVDFHRYPDAYDWPAMNIFLDGRTEIQILQLCLQEDPSVFSTPHIRARALEDANLGVIQSLLRSGANLQKTEIDATNALHIASRRGNQDLVKILLDLGADANSRSSKDERGRTPLYEALVNNGSGNPDHRRTFSYEALMNDGYIVAFGHRRKFKPICLGLWTQCLKHSTQPQWLRWRHDVSTCSRRQTQDYWNLAPWNTSEDLVAARPGWIHARIEFFEVADFTGEGSHDETVKKGDFDYVIYTAVPTLHGTRNTDYVKWYEKPSIQG</sequence>
<evidence type="ECO:0008006" key="6">
    <source>
        <dbReference type="Google" id="ProtNLM"/>
    </source>
</evidence>
<evidence type="ECO:0000313" key="5">
    <source>
        <dbReference type="Proteomes" id="UP000578531"/>
    </source>
</evidence>
<proteinExistence type="predicted"/>
<reference evidence="4 5" key="1">
    <citation type="journal article" date="2020" name="Genomics">
        <title>Complete, high-quality genomes from long-read metagenomic sequencing of two wolf lichen thalli reveals enigmatic genome architecture.</title>
        <authorList>
            <person name="McKenzie S.K."/>
            <person name="Walston R.F."/>
            <person name="Allen J.L."/>
        </authorList>
    </citation>
    <scope>NUCLEOTIDE SEQUENCE [LARGE SCALE GENOMIC DNA]</scope>
    <source>
        <strain evidence="4">WasteWater2</strain>
    </source>
</reference>
<dbReference type="InterPro" id="IPR002110">
    <property type="entry name" value="Ankyrin_rpt"/>
</dbReference>
<dbReference type="InterPro" id="IPR050745">
    <property type="entry name" value="Multifunctional_regulatory"/>
</dbReference>
<protein>
    <recommendedName>
        <fullName evidence="6">Ankyrin repeat protein</fullName>
    </recommendedName>
</protein>
<name>A0A8H6L5Y8_9LECA</name>
<dbReference type="GeneID" id="59286843"/>
<dbReference type="EMBL" id="JACCJC010000017">
    <property type="protein sequence ID" value="KAF6236888.1"/>
    <property type="molecule type" value="Genomic_DNA"/>
</dbReference>